<dbReference type="Proteomes" id="UP000680750">
    <property type="component" value="Chromosome"/>
</dbReference>
<dbReference type="AlphaFoldDB" id="A0A810L0C2"/>
<keyword evidence="4" id="KW-1185">Reference proteome</keyword>
<dbReference type="SUPFAM" id="SSF47413">
    <property type="entry name" value="lambda repressor-like DNA-binding domains"/>
    <property type="match status" value="1"/>
</dbReference>
<name>A0A810L0C2_9ACTN</name>
<evidence type="ECO:0000313" key="4">
    <source>
        <dbReference type="Proteomes" id="UP000680750"/>
    </source>
</evidence>
<dbReference type="OrthoDB" id="4557883at2"/>
<feature type="domain" description="HTH cro/C1-type" evidence="2">
    <location>
        <begin position="18"/>
        <end position="68"/>
    </location>
</feature>
<dbReference type="RefSeq" id="WP_157035130.1">
    <property type="nucleotide sequence ID" value="NZ_AP023354.1"/>
</dbReference>
<dbReference type="SMART" id="SM00530">
    <property type="entry name" value="HTH_XRE"/>
    <property type="match status" value="1"/>
</dbReference>
<dbReference type="InterPro" id="IPR010982">
    <property type="entry name" value="Lambda_DNA-bd_dom_sf"/>
</dbReference>
<organism evidence="3 4">
    <name type="scientific">Actinocatenispora sera</name>
    <dbReference type="NCBI Taxonomy" id="390989"/>
    <lineage>
        <taxon>Bacteria</taxon>
        <taxon>Bacillati</taxon>
        <taxon>Actinomycetota</taxon>
        <taxon>Actinomycetes</taxon>
        <taxon>Micromonosporales</taxon>
        <taxon>Micromonosporaceae</taxon>
        <taxon>Actinocatenispora</taxon>
    </lineage>
</organism>
<gene>
    <name evidence="3" type="ORF">Asera_23370</name>
</gene>
<dbReference type="EMBL" id="AP023354">
    <property type="protein sequence ID" value="BCJ28229.1"/>
    <property type="molecule type" value="Genomic_DNA"/>
</dbReference>
<dbReference type="KEGG" id="aser:Asera_23370"/>
<sequence length="147" mass="15426">MRVKTVQDVGNLVHDQPKALGMTQAQLAARVGTSRLWINQVESGHGGAALARVLALLSALGLSMNVDVPEHPVAPAPDPTDVPARAAGAVATDSDTGRKMPMPKARPVPGKAADMPPTARPERLEVILEGRIAGHVAQDRHGRLSFT</sequence>
<dbReference type="CDD" id="cd00093">
    <property type="entry name" value="HTH_XRE"/>
    <property type="match status" value="1"/>
</dbReference>
<dbReference type="Pfam" id="PF01381">
    <property type="entry name" value="HTH_3"/>
    <property type="match status" value="1"/>
</dbReference>
<dbReference type="GO" id="GO:0003677">
    <property type="term" value="F:DNA binding"/>
    <property type="evidence" value="ECO:0007669"/>
    <property type="project" value="InterPro"/>
</dbReference>
<proteinExistence type="predicted"/>
<protein>
    <recommendedName>
        <fullName evidence="2">HTH cro/C1-type domain-containing protein</fullName>
    </recommendedName>
</protein>
<reference evidence="3" key="1">
    <citation type="submission" date="2020-08" db="EMBL/GenBank/DDBJ databases">
        <title>Whole genome shotgun sequence of Actinocatenispora sera NBRC 101916.</title>
        <authorList>
            <person name="Komaki H."/>
            <person name="Tamura T."/>
        </authorList>
    </citation>
    <scope>NUCLEOTIDE SEQUENCE</scope>
    <source>
        <strain evidence="3">NBRC 101916</strain>
    </source>
</reference>
<evidence type="ECO:0000259" key="2">
    <source>
        <dbReference type="PROSITE" id="PS50943"/>
    </source>
</evidence>
<dbReference type="PROSITE" id="PS50943">
    <property type="entry name" value="HTH_CROC1"/>
    <property type="match status" value="1"/>
</dbReference>
<feature type="region of interest" description="Disordered" evidence="1">
    <location>
        <begin position="71"/>
        <end position="118"/>
    </location>
</feature>
<accession>A0A810L0C2</accession>
<evidence type="ECO:0000256" key="1">
    <source>
        <dbReference type="SAM" id="MobiDB-lite"/>
    </source>
</evidence>
<dbReference type="InterPro" id="IPR001387">
    <property type="entry name" value="Cro/C1-type_HTH"/>
</dbReference>
<dbReference type="Gene3D" id="1.10.260.40">
    <property type="entry name" value="lambda repressor-like DNA-binding domains"/>
    <property type="match status" value="1"/>
</dbReference>
<evidence type="ECO:0000313" key="3">
    <source>
        <dbReference type="EMBL" id="BCJ28229.1"/>
    </source>
</evidence>